<evidence type="ECO:0000313" key="5">
    <source>
        <dbReference type="EMBL" id="MFC7411170.1"/>
    </source>
</evidence>
<evidence type="ECO:0000256" key="3">
    <source>
        <dbReference type="SAM" id="MobiDB-lite"/>
    </source>
</evidence>
<dbReference type="RefSeq" id="WP_382227147.1">
    <property type="nucleotide sequence ID" value="NZ_JBHTCA010000025.1"/>
</dbReference>
<reference evidence="6" key="1">
    <citation type="journal article" date="2019" name="Int. J. Syst. Evol. Microbiol.">
        <title>The Global Catalogue of Microorganisms (GCM) 10K type strain sequencing project: providing services to taxonomists for standard genome sequencing and annotation.</title>
        <authorList>
            <consortium name="The Broad Institute Genomics Platform"/>
            <consortium name="The Broad Institute Genome Sequencing Center for Infectious Disease"/>
            <person name="Wu L."/>
            <person name="Ma J."/>
        </authorList>
    </citation>
    <scope>NUCLEOTIDE SEQUENCE [LARGE SCALE GENOMIC DNA]</scope>
    <source>
        <strain evidence="6">CGMCC 1.12371</strain>
    </source>
</reference>
<feature type="region of interest" description="Disordered" evidence="3">
    <location>
        <begin position="546"/>
        <end position="581"/>
    </location>
</feature>
<dbReference type="Gene3D" id="3.40.720.10">
    <property type="entry name" value="Alkaline Phosphatase, subunit A"/>
    <property type="match status" value="1"/>
</dbReference>
<protein>
    <submittedName>
        <fullName evidence="5">Alkaline phosphatase family protein</fullName>
    </submittedName>
</protein>
<organism evidence="5 6">
    <name type="scientific">Hydrogenophaga atypica</name>
    <dbReference type="NCBI Taxonomy" id="249409"/>
    <lineage>
        <taxon>Bacteria</taxon>
        <taxon>Pseudomonadati</taxon>
        <taxon>Pseudomonadota</taxon>
        <taxon>Betaproteobacteria</taxon>
        <taxon>Burkholderiales</taxon>
        <taxon>Comamonadaceae</taxon>
        <taxon>Hydrogenophaga</taxon>
    </lineage>
</organism>
<accession>A0ABW2QP63</accession>
<dbReference type="InterPro" id="IPR017850">
    <property type="entry name" value="Alkaline_phosphatase_core_sf"/>
</dbReference>
<name>A0ABW2QP63_9BURK</name>
<dbReference type="SUPFAM" id="SSF53649">
    <property type="entry name" value="Alkaline phosphatase-like"/>
    <property type="match status" value="1"/>
</dbReference>
<dbReference type="PANTHER" id="PTHR45953:SF1">
    <property type="entry name" value="IDURONATE 2-SULFATASE"/>
    <property type="match status" value="1"/>
</dbReference>
<dbReference type="CDD" id="cd16028">
    <property type="entry name" value="PMH"/>
    <property type="match status" value="1"/>
</dbReference>
<comment type="caution">
    <text evidence="5">The sequence shown here is derived from an EMBL/GenBank/DDBJ whole genome shotgun (WGS) entry which is preliminary data.</text>
</comment>
<dbReference type="EMBL" id="JBHTCA010000025">
    <property type="protein sequence ID" value="MFC7411170.1"/>
    <property type="molecule type" value="Genomic_DNA"/>
</dbReference>
<keyword evidence="6" id="KW-1185">Reference proteome</keyword>
<sequence length="581" mass="66130">MKSPVKNILFIMCDQLRADHLSCFGHPRLHTPHLDRLAARGVIFDRAYVNSPVCGPSRMSYYTGRYVHSHGASWNFVPLKAGEMTIGDHLRPLGVQSVLVGKTHMRADLAGMSRLGIDPQSQIGVRIAECGFDPYERDDGIHPYSGHDPDPSYSDYLRRNGFDGDNPWETWANATEDDDGTLRSGWFLKYSNRPARIPDEHSETPYITRRAMDFIREAGEQPWCLHLSYIKPHWPYIVPEPYASMYTADDALPVVRSDTERDNPHPVYAAMMDHRVSQTFSRDGVREAVMPGYMGLIKQIDDQMGVLFQFLEDSGLMDKTMIVFTSDHGDYLGDHWMGEKDLFHEPVIKAPLIVYDPDPRADTTRGTRCQALVEAVDIAPTFLDVYGGPAVPHVMDGRSLRPLLFGQTPTDWRTEVVCEYDFSFQDSRIALATKPRDAWMRMVRDERWKYVLFENFRPMLFDLLNDPNEFHDLGASTAPEHVAAKERLHEALFRWARQPRQRVTVPDGAIESIEVQARITEGGILIGYWDEDDLAQARQHFKPRFASHNPLVKPTLDRLTHPETQPSTPPATQPEGATQDA</sequence>
<evidence type="ECO:0000256" key="2">
    <source>
        <dbReference type="ARBA" id="ARBA00022801"/>
    </source>
</evidence>
<evidence type="ECO:0000256" key="1">
    <source>
        <dbReference type="ARBA" id="ARBA00022723"/>
    </source>
</evidence>
<evidence type="ECO:0000259" key="4">
    <source>
        <dbReference type="Pfam" id="PF00884"/>
    </source>
</evidence>
<keyword evidence="1" id="KW-0479">Metal-binding</keyword>
<proteinExistence type="predicted"/>
<evidence type="ECO:0000313" key="6">
    <source>
        <dbReference type="Proteomes" id="UP001596501"/>
    </source>
</evidence>
<dbReference type="InterPro" id="IPR000917">
    <property type="entry name" value="Sulfatase_N"/>
</dbReference>
<dbReference type="Proteomes" id="UP001596501">
    <property type="component" value="Unassembled WGS sequence"/>
</dbReference>
<dbReference type="Pfam" id="PF00884">
    <property type="entry name" value="Sulfatase"/>
    <property type="match status" value="1"/>
</dbReference>
<feature type="domain" description="Sulfatase N-terminal" evidence="4">
    <location>
        <begin position="6"/>
        <end position="387"/>
    </location>
</feature>
<keyword evidence="2" id="KW-0378">Hydrolase</keyword>
<gene>
    <name evidence="5" type="ORF">ACFQPB_20090</name>
</gene>
<dbReference type="PANTHER" id="PTHR45953">
    <property type="entry name" value="IDURONATE 2-SULFATASE"/>
    <property type="match status" value="1"/>
</dbReference>